<dbReference type="RefSeq" id="WP_183305305.1">
    <property type="nucleotide sequence ID" value="NZ_JACIEP010000001.1"/>
</dbReference>
<comment type="caution">
    <text evidence="2">The sequence shown here is derived from an EMBL/GenBank/DDBJ whole genome shotgun (WGS) entry which is preliminary data.</text>
</comment>
<protein>
    <recommendedName>
        <fullName evidence="4">JAB domain-containing protein</fullName>
    </recommendedName>
</protein>
<organism evidence="2 3">
    <name type="scientific">Dysgonomonas hofstadii</name>
    <dbReference type="NCBI Taxonomy" id="637886"/>
    <lineage>
        <taxon>Bacteria</taxon>
        <taxon>Pseudomonadati</taxon>
        <taxon>Bacteroidota</taxon>
        <taxon>Bacteroidia</taxon>
        <taxon>Bacteroidales</taxon>
        <taxon>Dysgonomonadaceae</taxon>
        <taxon>Dysgonomonas</taxon>
    </lineage>
</organism>
<accession>A0A840CRI7</accession>
<sequence>MKKLIILILIFFSMNSFSQTINLREKAEEIMQEGKLLYRLELAAWHGSDIFRNSFQENERIGGYFSYVDKDTPKCLFFSKGENPRVLGVVSFGDISIVETATIDFKERDFRDFEKDLYIIRTKALVEVQQDTLFKSYSNSNLNLIPVFNKDGGKVYALTAPNKEGVVLFGNDYVLTFDREDNLIGKKQIHQNLIPIYFGESEGKEVVATVHSHAPGTGDFITPTDICTLMLYAKFAEWKRHFVISGNYVSIWDVETETLKIITREDFEKMKEE</sequence>
<dbReference type="EMBL" id="JACIEP010000001">
    <property type="protein sequence ID" value="MBB4034363.1"/>
    <property type="molecule type" value="Genomic_DNA"/>
</dbReference>
<evidence type="ECO:0000313" key="3">
    <source>
        <dbReference type="Proteomes" id="UP000555103"/>
    </source>
</evidence>
<evidence type="ECO:0000256" key="1">
    <source>
        <dbReference type="SAM" id="SignalP"/>
    </source>
</evidence>
<dbReference type="AlphaFoldDB" id="A0A840CRI7"/>
<proteinExistence type="predicted"/>
<evidence type="ECO:0000313" key="2">
    <source>
        <dbReference type="EMBL" id="MBB4034363.1"/>
    </source>
</evidence>
<evidence type="ECO:0008006" key="4">
    <source>
        <dbReference type="Google" id="ProtNLM"/>
    </source>
</evidence>
<feature type="signal peptide" evidence="1">
    <location>
        <begin position="1"/>
        <end position="18"/>
    </location>
</feature>
<name>A0A840CRI7_9BACT</name>
<keyword evidence="1" id="KW-0732">Signal</keyword>
<gene>
    <name evidence="2" type="ORF">GGR21_000248</name>
</gene>
<keyword evidence="3" id="KW-1185">Reference proteome</keyword>
<feature type="chain" id="PRO_5032390247" description="JAB domain-containing protein" evidence="1">
    <location>
        <begin position="19"/>
        <end position="273"/>
    </location>
</feature>
<dbReference type="Proteomes" id="UP000555103">
    <property type="component" value="Unassembled WGS sequence"/>
</dbReference>
<reference evidence="2 3" key="1">
    <citation type="submission" date="2020-08" db="EMBL/GenBank/DDBJ databases">
        <title>Genomic Encyclopedia of Type Strains, Phase IV (KMG-IV): sequencing the most valuable type-strain genomes for metagenomic binning, comparative biology and taxonomic classification.</title>
        <authorList>
            <person name="Goeker M."/>
        </authorList>
    </citation>
    <scope>NUCLEOTIDE SEQUENCE [LARGE SCALE GENOMIC DNA]</scope>
    <source>
        <strain evidence="2 3">DSM 104969</strain>
    </source>
</reference>